<dbReference type="GO" id="GO:0005886">
    <property type="term" value="C:plasma membrane"/>
    <property type="evidence" value="ECO:0007669"/>
    <property type="project" value="UniProtKB-SubCell"/>
</dbReference>
<dbReference type="GO" id="GO:0022857">
    <property type="term" value="F:transmembrane transporter activity"/>
    <property type="evidence" value="ECO:0007669"/>
    <property type="project" value="TreeGrafter"/>
</dbReference>
<keyword evidence="3" id="KW-0997">Cell inner membrane</keyword>
<keyword evidence="10" id="KW-1185">Reference proteome</keyword>
<dbReference type="AlphaFoldDB" id="I4C1G9"/>
<dbReference type="Proteomes" id="UP000006055">
    <property type="component" value="Chromosome"/>
</dbReference>
<dbReference type="PIRSF" id="PIRSF006066">
    <property type="entry name" value="HI0050"/>
    <property type="match status" value="1"/>
</dbReference>
<dbReference type="EMBL" id="CP003360">
    <property type="protein sequence ID" value="AFM23410.1"/>
    <property type="molecule type" value="Genomic_DNA"/>
</dbReference>
<organism evidence="9 10">
    <name type="scientific">Desulfomonile tiedjei (strain ATCC 49306 / DSM 6799 / DCB-1)</name>
    <dbReference type="NCBI Taxonomy" id="706587"/>
    <lineage>
        <taxon>Bacteria</taxon>
        <taxon>Pseudomonadati</taxon>
        <taxon>Thermodesulfobacteriota</taxon>
        <taxon>Desulfomonilia</taxon>
        <taxon>Desulfomonilales</taxon>
        <taxon>Desulfomonilaceae</taxon>
        <taxon>Desulfomonile</taxon>
    </lineage>
</organism>
<feature type="domain" description="TRAP C4-dicarboxylate transport system permease DctM subunit" evidence="8">
    <location>
        <begin position="11"/>
        <end position="427"/>
    </location>
</feature>
<evidence type="ECO:0000256" key="2">
    <source>
        <dbReference type="ARBA" id="ARBA00022475"/>
    </source>
</evidence>
<dbReference type="PANTHER" id="PTHR33362:SF7">
    <property type="entry name" value="SLL1103 PROTEIN"/>
    <property type="match status" value="1"/>
</dbReference>
<dbReference type="OrthoDB" id="9785600at2"/>
<dbReference type="RefSeq" id="WP_014808566.1">
    <property type="nucleotide sequence ID" value="NC_018025.1"/>
</dbReference>
<dbReference type="InterPro" id="IPR010656">
    <property type="entry name" value="DctM"/>
</dbReference>
<dbReference type="HOGENOM" id="CLU_019824_4_0_7"/>
<name>I4C1G9_DESTA</name>
<evidence type="ECO:0000259" key="8">
    <source>
        <dbReference type="Pfam" id="PF06808"/>
    </source>
</evidence>
<evidence type="ECO:0000256" key="1">
    <source>
        <dbReference type="ARBA" id="ARBA00004429"/>
    </source>
</evidence>
<protein>
    <submittedName>
        <fullName evidence="9">TRAP transporter, DctM subunit</fullName>
    </submittedName>
</protein>
<feature type="transmembrane region" description="Helical" evidence="7">
    <location>
        <begin position="98"/>
        <end position="128"/>
    </location>
</feature>
<feature type="transmembrane region" description="Helical" evidence="7">
    <location>
        <begin position="409"/>
        <end position="432"/>
    </location>
</feature>
<keyword evidence="2" id="KW-1003">Cell membrane</keyword>
<gene>
    <name evidence="9" type="ordered locus">Desti_0684</name>
</gene>
<feature type="transmembrane region" description="Helical" evidence="7">
    <location>
        <begin position="365"/>
        <end position="389"/>
    </location>
</feature>
<comment type="subcellular location">
    <subcellularLocation>
        <location evidence="1">Cell inner membrane</location>
        <topology evidence="1">Multi-pass membrane protein</topology>
    </subcellularLocation>
</comment>
<accession>I4C1G9</accession>
<evidence type="ECO:0000256" key="5">
    <source>
        <dbReference type="ARBA" id="ARBA00022989"/>
    </source>
</evidence>
<dbReference type="KEGG" id="dti:Desti_0684"/>
<feature type="transmembrane region" description="Helical" evidence="7">
    <location>
        <begin position="227"/>
        <end position="246"/>
    </location>
</feature>
<evidence type="ECO:0000256" key="7">
    <source>
        <dbReference type="SAM" id="Phobius"/>
    </source>
</evidence>
<dbReference type="InterPro" id="IPR004681">
    <property type="entry name" value="TRAP_DctM"/>
</dbReference>
<keyword evidence="4 7" id="KW-0812">Transmembrane</keyword>
<feature type="transmembrane region" description="Helical" evidence="7">
    <location>
        <begin position="12"/>
        <end position="40"/>
    </location>
</feature>
<evidence type="ECO:0000256" key="4">
    <source>
        <dbReference type="ARBA" id="ARBA00022692"/>
    </source>
</evidence>
<dbReference type="Pfam" id="PF06808">
    <property type="entry name" value="DctM"/>
    <property type="match status" value="1"/>
</dbReference>
<feature type="transmembrane region" description="Helical" evidence="7">
    <location>
        <begin position="175"/>
        <end position="195"/>
    </location>
</feature>
<evidence type="ECO:0000256" key="6">
    <source>
        <dbReference type="ARBA" id="ARBA00023136"/>
    </source>
</evidence>
<keyword evidence="5 7" id="KW-1133">Transmembrane helix</keyword>
<dbReference type="PANTHER" id="PTHR33362">
    <property type="entry name" value="SIALIC ACID TRAP TRANSPORTER PERMEASE PROTEIN SIAT-RELATED"/>
    <property type="match status" value="1"/>
</dbReference>
<dbReference type="NCBIfam" id="TIGR00786">
    <property type="entry name" value="dctM"/>
    <property type="match status" value="1"/>
</dbReference>
<feature type="transmembrane region" description="Helical" evidence="7">
    <location>
        <begin position="140"/>
        <end position="163"/>
    </location>
</feature>
<feature type="transmembrane region" description="Helical" evidence="7">
    <location>
        <begin position="325"/>
        <end position="353"/>
    </location>
</feature>
<dbReference type="PATRIC" id="fig|706587.4.peg.771"/>
<proteinExistence type="predicted"/>
<feature type="transmembrane region" description="Helical" evidence="7">
    <location>
        <begin position="52"/>
        <end position="74"/>
    </location>
</feature>
<feature type="transmembrane region" description="Helical" evidence="7">
    <location>
        <begin position="284"/>
        <end position="305"/>
    </location>
</feature>
<evidence type="ECO:0000313" key="9">
    <source>
        <dbReference type="EMBL" id="AFM23410.1"/>
    </source>
</evidence>
<evidence type="ECO:0000313" key="10">
    <source>
        <dbReference type="Proteomes" id="UP000006055"/>
    </source>
</evidence>
<reference evidence="10" key="1">
    <citation type="submission" date="2012-06" db="EMBL/GenBank/DDBJ databases">
        <title>Complete sequence of chromosome of Desulfomonile tiedjei DSM 6799.</title>
        <authorList>
            <person name="Lucas S."/>
            <person name="Copeland A."/>
            <person name="Lapidus A."/>
            <person name="Glavina del Rio T."/>
            <person name="Dalin E."/>
            <person name="Tice H."/>
            <person name="Bruce D."/>
            <person name="Goodwin L."/>
            <person name="Pitluck S."/>
            <person name="Peters L."/>
            <person name="Ovchinnikova G."/>
            <person name="Zeytun A."/>
            <person name="Lu M."/>
            <person name="Kyrpides N."/>
            <person name="Mavromatis K."/>
            <person name="Ivanova N."/>
            <person name="Brettin T."/>
            <person name="Detter J.C."/>
            <person name="Han C."/>
            <person name="Larimer F."/>
            <person name="Land M."/>
            <person name="Hauser L."/>
            <person name="Markowitz V."/>
            <person name="Cheng J.-F."/>
            <person name="Hugenholtz P."/>
            <person name="Woyke T."/>
            <person name="Wu D."/>
            <person name="Spring S."/>
            <person name="Schroeder M."/>
            <person name="Brambilla E."/>
            <person name="Klenk H.-P."/>
            <person name="Eisen J.A."/>
        </authorList>
    </citation>
    <scope>NUCLEOTIDE SEQUENCE [LARGE SCALE GENOMIC DNA]</scope>
    <source>
        <strain evidence="10">ATCC 49306 / DSM 6799 / DCB-1</strain>
    </source>
</reference>
<feature type="transmembrane region" description="Helical" evidence="7">
    <location>
        <begin position="252"/>
        <end position="272"/>
    </location>
</feature>
<evidence type="ECO:0000256" key="3">
    <source>
        <dbReference type="ARBA" id="ARBA00022519"/>
    </source>
</evidence>
<keyword evidence="6 7" id="KW-0472">Membrane</keyword>
<dbReference type="eggNOG" id="COG4664">
    <property type="taxonomic scope" value="Bacteria"/>
</dbReference>
<dbReference type="STRING" id="706587.Desti_0684"/>
<sequence length="438" mass="47030">MSPAEITILMFGSFFILLMVGVPLAWTTAALGLFFTYFLWGVGNLNIIVLRIYDVMGSFSLVAIPLFVFMGNILQQSGIAEDLFHAIHVWLGRLKGGLAAATIVLCCILGAMIGTAGADITITGLICLPFMLQRGYDRKMALGAIASGGALGVLIPPSIMFIIYGVTTGQSIGKLFMGGIGPGLLFGGLYIVYILTKCHLNPTAGPPATEDERNMTFREKLGLTRSLLLPILLIIAVMGAIFFGVATPGEASGIGALGALVCAAVRKTLTWGNLKQSLFATMKTVGLIMWIVFGAMVFICTYTLAGGAEFVRESLTALPLGPWGILILMQLILLALGMVLDIIGITVLFAPMFVPVIKELGFDPLWFGVLFNLNLQIAYLSPPFGYSLFYLKGVAPSDVTMTELYKSALPFMLLQVIGMIICMLFPPVITWLPSVMIK</sequence>